<proteinExistence type="predicted"/>
<sequence length="533" mass="61630">MAFLNLILFRSHPHSFLRGSDVERSEQLLNAVDEVKEIHSLEVVRNLHFDWKEWVTMMEMVEKGVTALTDLSFLQSRCFRPTLEVLQVNHLRATRLESKSSRADSIHTTSTISSDTQLPLSILLFIFRRSNPLLTPATSTSSTPPRQASSIHSLEILTVLHTLLLQTTNQILPYVLRRDITPEKNWKYVFNETNDKKLMQTLTRCWEVIRSTKSTQCIDDQDSFLTLVIAGVNHSSQMIAVVCANLFLKIINFLPVLDPRADQFRTLRNAFRDGTQVEQRTLLNLWRTWFDPQIKGRTGPSMRVDDFTFNVFLAADMTDTPLKWTSDFLLQFEKNHRVMDRLAGQPGPWSNEIQSKLTFTISHIFFAEMLSIFHGYCFPSELTESIVIDLNHVPGKLAFQIHPMFHLNYTSIAPKHRLSFFPMDLIFERCLRENPDVFFGGHPDLTICSVRKFIYTPVIGLHSLLVRSIPISFNEHTLAVFLNNLESKRNEMKASSGCEELGLVHHHFRTPSNHRWLSKHFRGHNLNCTRMRV</sequence>
<reference evidence="1 2" key="1">
    <citation type="journal article" date="2022" name="bioRxiv">
        <title>Genomics of Preaxostyla Flagellates Illuminates Evolutionary Transitions and the Path Towards Mitochondrial Loss.</title>
        <authorList>
            <person name="Novak L.V.F."/>
            <person name="Treitli S.C."/>
            <person name="Pyrih J."/>
            <person name="Halakuc P."/>
            <person name="Pipaliya S.V."/>
            <person name="Vacek V."/>
            <person name="Brzon O."/>
            <person name="Soukal P."/>
            <person name="Eme L."/>
            <person name="Dacks J.B."/>
            <person name="Karnkowska A."/>
            <person name="Elias M."/>
            <person name="Hampl V."/>
        </authorList>
    </citation>
    <scope>NUCLEOTIDE SEQUENCE [LARGE SCALE GENOMIC DNA]</scope>
    <source>
        <strain evidence="1">NAU3</strain>
        <tissue evidence="1">Gut</tissue>
    </source>
</reference>
<evidence type="ECO:0000313" key="1">
    <source>
        <dbReference type="EMBL" id="KAK2940126.1"/>
    </source>
</evidence>
<organism evidence="1 2">
    <name type="scientific">Blattamonas nauphoetae</name>
    <dbReference type="NCBI Taxonomy" id="2049346"/>
    <lineage>
        <taxon>Eukaryota</taxon>
        <taxon>Metamonada</taxon>
        <taxon>Preaxostyla</taxon>
        <taxon>Oxymonadida</taxon>
        <taxon>Blattamonas</taxon>
    </lineage>
</organism>
<comment type="caution">
    <text evidence="1">The sequence shown here is derived from an EMBL/GenBank/DDBJ whole genome shotgun (WGS) entry which is preliminary data.</text>
</comment>
<gene>
    <name evidence="1" type="ORF">BLNAU_24968</name>
</gene>
<name>A0ABQ9WKX5_9EUKA</name>
<evidence type="ECO:0000313" key="2">
    <source>
        <dbReference type="Proteomes" id="UP001281761"/>
    </source>
</evidence>
<protein>
    <submittedName>
        <fullName evidence="1">Uncharacterized protein</fullName>
    </submittedName>
</protein>
<keyword evidence="2" id="KW-1185">Reference proteome</keyword>
<dbReference type="EMBL" id="JARBJD010000736">
    <property type="protein sequence ID" value="KAK2940126.1"/>
    <property type="molecule type" value="Genomic_DNA"/>
</dbReference>
<dbReference type="Proteomes" id="UP001281761">
    <property type="component" value="Unassembled WGS sequence"/>
</dbReference>
<accession>A0ABQ9WKX5</accession>